<name>A0ABR2ZKC6_9AGAR</name>
<reference evidence="2 3" key="1">
    <citation type="submission" date="2024-05" db="EMBL/GenBank/DDBJ databases">
        <title>A draft genome resource for the thread blight pathogen Marasmius tenuissimus strain MS-2.</title>
        <authorList>
            <person name="Yulfo-Soto G.E."/>
            <person name="Baruah I.K."/>
            <person name="Amoako-Attah I."/>
            <person name="Bukari Y."/>
            <person name="Meinhardt L.W."/>
            <person name="Bailey B.A."/>
            <person name="Cohen S.P."/>
        </authorList>
    </citation>
    <scope>NUCLEOTIDE SEQUENCE [LARGE SCALE GENOMIC DNA]</scope>
    <source>
        <strain evidence="2 3">MS-2</strain>
    </source>
</reference>
<dbReference type="Proteomes" id="UP001437256">
    <property type="component" value="Unassembled WGS sequence"/>
</dbReference>
<dbReference type="EMBL" id="JBBXMP010000114">
    <property type="protein sequence ID" value="KAL0062115.1"/>
    <property type="molecule type" value="Genomic_DNA"/>
</dbReference>
<protein>
    <submittedName>
        <fullName evidence="2">Uncharacterized protein</fullName>
    </submittedName>
</protein>
<evidence type="ECO:0000313" key="2">
    <source>
        <dbReference type="EMBL" id="KAL0062115.1"/>
    </source>
</evidence>
<feature type="signal peptide" evidence="1">
    <location>
        <begin position="1"/>
        <end position="18"/>
    </location>
</feature>
<keyword evidence="1" id="KW-0732">Signal</keyword>
<evidence type="ECO:0000256" key="1">
    <source>
        <dbReference type="SAM" id="SignalP"/>
    </source>
</evidence>
<proteinExistence type="predicted"/>
<organism evidence="2 3">
    <name type="scientific">Marasmius tenuissimus</name>
    <dbReference type="NCBI Taxonomy" id="585030"/>
    <lineage>
        <taxon>Eukaryota</taxon>
        <taxon>Fungi</taxon>
        <taxon>Dikarya</taxon>
        <taxon>Basidiomycota</taxon>
        <taxon>Agaricomycotina</taxon>
        <taxon>Agaricomycetes</taxon>
        <taxon>Agaricomycetidae</taxon>
        <taxon>Agaricales</taxon>
        <taxon>Marasmiineae</taxon>
        <taxon>Marasmiaceae</taxon>
        <taxon>Marasmius</taxon>
    </lineage>
</organism>
<accession>A0ABR2ZKC6</accession>
<feature type="chain" id="PRO_5046184918" evidence="1">
    <location>
        <begin position="19"/>
        <end position="75"/>
    </location>
</feature>
<sequence>MKLVLSALLFSLALVATAAPQAAGLPSNPPKLGEQCGTFVGEVKCDTGLTCCWEIPDDGKCYVGNGPADCPPMKG</sequence>
<comment type="caution">
    <text evidence="2">The sequence shown here is derived from an EMBL/GenBank/DDBJ whole genome shotgun (WGS) entry which is preliminary data.</text>
</comment>
<keyword evidence="3" id="KW-1185">Reference proteome</keyword>
<evidence type="ECO:0000313" key="3">
    <source>
        <dbReference type="Proteomes" id="UP001437256"/>
    </source>
</evidence>
<gene>
    <name evidence="2" type="ORF">AAF712_011042</name>
</gene>